<reference evidence="1 2" key="1">
    <citation type="journal article" date="2016" name="MBio">
        <title>Lateral Gene Transfer in a Heavy Metal-Contaminated-Groundwater Microbial Community.</title>
        <authorList>
            <person name="Hemme C.L."/>
            <person name="Green S.J."/>
            <person name="Rishishwar L."/>
            <person name="Prakash O."/>
            <person name="Pettenato A."/>
            <person name="Chakraborty R."/>
            <person name="Deutschbauer A.M."/>
            <person name="Van Nostrand J.D."/>
            <person name="Wu L."/>
            <person name="He Z."/>
            <person name="Jordan I.K."/>
            <person name="Hazen T.C."/>
            <person name="Arkin A.P."/>
            <person name="Kostka J.E."/>
            <person name="Zhou J."/>
        </authorList>
    </citation>
    <scope>NUCLEOTIDE SEQUENCE [LARGE SCALE GENOMIC DNA]</scope>
    <source>
        <strain evidence="1 2">FW104-T7</strain>
    </source>
</reference>
<sequence length="223" mass="25719">MSRGDHHRIHAHDRLQRNRLRVAQEAARLMSEHGIRDFHHAKLKAAERLGILDAQALPRNLEIEQALREHQRLFLADRQPQLLRQRREAAVEAMRFLAAFEPRLVGSVLEGTADAHSAVCLHVYSDDPEAVVLYLREHGVPIETQVRRLRYSRDEQPEYPVLLFAADELPFDLTVLPRDALRQAPLDRTDDRPMRRASLTQVQMLLDEDADDAFEQRLGAALR</sequence>
<gene>
    <name evidence="1" type="ORF">RHOFW104T7_00975</name>
</gene>
<dbReference type="AlphaFoldDB" id="A0A154QDQ1"/>
<dbReference type="STRING" id="416169.RHOFW104T7_00975"/>
<evidence type="ECO:0000313" key="1">
    <source>
        <dbReference type="EMBL" id="KZC22386.1"/>
    </source>
</evidence>
<dbReference type="eggNOG" id="COG1418">
    <property type="taxonomic scope" value="Bacteria"/>
</dbReference>
<comment type="caution">
    <text evidence="1">The sequence shown here is derived from an EMBL/GenBank/DDBJ whole genome shotgun (WGS) entry which is preliminary data.</text>
</comment>
<keyword evidence="2" id="KW-1185">Reference proteome</keyword>
<proteinExistence type="predicted"/>
<organism evidence="1 2">
    <name type="scientific">Rhodanobacter thiooxydans</name>
    <dbReference type="NCBI Taxonomy" id="416169"/>
    <lineage>
        <taxon>Bacteria</taxon>
        <taxon>Pseudomonadati</taxon>
        <taxon>Pseudomonadota</taxon>
        <taxon>Gammaproteobacteria</taxon>
        <taxon>Lysobacterales</taxon>
        <taxon>Rhodanobacteraceae</taxon>
        <taxon>Rhodanobacter</taxon>
    </lineage>
</organism>
<dbReference type="EMBL" id="LVJS01000112">
    <property type="protein sequence ID" value="KZC22386.1"/>
    <property type="molecule type" value="Genomic_DNA"/>
</dbReference>
<evidence type="ECO:0000313" key="2">
    <source>
        <dbReference type="Proteomes" id="UP000076131"/>
    </source>
</evidence>
<accession>A0A154QDQ1</accession>
<evidence type="ECO:0008006" key="3">
    <source>
        <dbReference type="Google" id="ProtNLM"/>
    </source>
</evidence>
<dbReference type="RefSeq" id="WP_008435032.1">
    <property type="nucleotide sequence ID" value="NZ_LVJS01000112.1"/>
</dbReference>
<dbReference type="Proteomes" id="UP000076131">
    <property type="component" value="Unassembled WGS sequence"/>
</dbReference>
<protein>
    <recommendedName>
        <fullName evidence="3">Nucleotidyltransferase</fullName>
    </recommendedName>
</protein>
<name>A0A154QDQ1_9GAMM</name>